<evidence type="ECO:0000313" key="2">
    <source>
        <dbReference type="Proteomes" id="UP000327439"/>
    </source>
</evidence>
<name>A0A5J5QC82_GOSBA</name>
<proteinExistence type="predicted"/>
<dbReference type="Proteomes" id="UP000327439">
    <property type="component" value="Chromosome D08"/>
</dbReference>
<keyword evidence="2" id="KW-1185">Reference proteome</keyword>
<dbReference type="EMBL" id="CM018222">
    <property type="protein sequence ID" value="KAB2016696.1"/>
    <property type="molecule type" value="Genomic_DNA"/>
</dbReference>
<dbReference type="AlphaFoldDB" id="A0A5J5QC82"/>
<sequence length="51" mass="6017">MTVETTEESRREIEIIWYHLDLLETVSDITTSSSKYCDEDKSVSYITTWNP</sequence>
<organism evidence="1 2">
    <name type="scientific">Gossypium barbadense</name>
    <name type="common">Sea Island cotton</name>
    <name type="synonym">Hibiscus barbadensis</name>
    <dbReference type="NCBI Taxonomy" id="3634"/>
    <lineage>
        <taxon>Eukaryota</taxon>
        <taxon>Viridiplantae</taxon>
        <taxon>Streptophyta</taxon>
        <taxon>Embryophyta</taxon>
        <taxon>Tracheophyta</taxon>
        <taxon>Spermatophyta</taxon>
        <taxon>Magnoliopsida</taxon>
        <taxon>eudicotyledons</taxon>
        <taxon>Gunneridae</taxon>
        <taxon>Pentapetalae</taxon>
        <taxon>rosids</taxon>
        <taxon>malvids</taxon>
        <taxon>Malvales</taxon>
        <taxon>Malvaceae</taxon>
        <taxon>Malvoideae</taxon>
        <taxon>Gossypium</taxon>
    </lineage>
</organism>
<reference evidence="2" key="1">
    <citation type="journal article" date="2020" name="Nat. Genet.">
        <title>Genomic diversifications of five Gossypium allopolyploid species and their impact on cotton improvement.</title>
        <authorList>
            <person name="Chen Z.J."/>
            <person name="Sreedasyam A."/>
            <person name="Ando A."/>
            <person name="Song Q."/>
            <person name="De Santiago L.M."/>
            <person name="Hulse-Kemp A.M."/>
            <person name="Ding M."/>
            <person name="Ye W."/>
            <person name="Kirkbride R.C."/>
            <person name="Jenkins J."/>
            <person name="Plott C."/>
            <person name="Lovell J."/>
            <person name="Lin Y.M."/>
            <person name="Vaughn R."/>
            <person name="Liu B."/>
            <person name="Simpson S."/>
            <person name="Scheffler B.E."/>
            <person name="Wen L."/>
            <person name="Saski C.A."/>
            <person name="Grover C.E."/>
            <person name="Hu G."/>
            <person name="Conover J.L."/>
            <person name="Carlson J.W."/>
            <person name="Shu S."/>
            <person name="Boston L.B."/>
            <person name="Williams M."/>
            <person name="Peterson D.G."/>
            <person name="McGee K."/>
            <person name="Jones D.C."/>
            <person name="Wendel J.F."/>
            <person name="Stelly D.M."/>
            <person name="Grimwood J."/>
            <person name="Schmutz J."/>
        </authorList>
    </citation>
    <scope>NUCLEOTIDE SEQUENCE [LARGE SCALE GENOMIC DNA]</scope>
    <source>
        <strain evidence="2">cv. 3-79</strain>
    </source>
</reference>
<evidence type="ECO:0000313" key="1">
    <source>
        <dbReference type="EMBL" id="KAB2016696.1"/>
    </source>
</evidence>
<protein>
    <submittedName>
        <fullName evidence="1">Uncharacterized protein</fullName>
    </submittedName>
</protein>
<gene>
    <name evidence="1" type="ORF">ES319_D08G111800v1</name>
</gene>
<accession>A0A5J5QC82</accession>